<dbReference type="PANTHER" id="PTHR43084">
    <property type="entry name" value="PERSULFIDE DIOXYGENASE ETHE1"/>
    <property type="match status" value="1"/>
</dbReference>
<organism evidence="3 4">
    <name type="scientific">Pseudosulfitobacter koreensis</name>
    <dbReference type="NCBI Taxonomy" id="2968472"/>
    <lineage>
        <taxon>Bacteria</taxon>
        <taxon>Pseudomonadati</taxon>
        <taxon>Pseudomonadota</taxon>
        <taxon>Alphaproteobacteria</taxon>
        <taxon>Rhodobacterales</taxon>
        <taxon>Roseobacteraceae</taxon>
        <taxon>Pseudosulfitobacter</taxon>
    </lineage>
</organism>
<dbReference type="Gene3D" id="3.60.15.10">
    <property type="entry name" value="Ribonuclease Z/Hydroxyacylglutathione hydrolase-like"/>
    <property type="match status" value="1"/>
</dbReference>
<keyword evidence="1" id="KW-0479">Metal-binding</keyword>
<reference evidence="3" key="1">
    <citation type="submission" date="2022-07" db="EMBL/GenBank/DDBJ databases">
        <title>Pseudosulfitobacter sp. strain AP-MA-4, whole genome sequence.</title>
        <authorList>
            <person name="Jiang Y."/>
        </authorList>
    </citation>
    <scope>NUCLEOTIDE SEQUENCE</scope>
    <source>
        <strain evidence="3">AP-MA-4</strain>
    </source>
</reference>
<sequence length="299" mass="32976">MKFSRTSASRGAGSADVTGFYDDDTGSIQYLVADPQTRKAALIDVVLGFDPQSASTDASGVDAILNYARNEGLEIEWILDTHPHADHLMASSLLKDRLGKPNGIGAKVTEIAELWRNYYNMPDAFDPAGDFDHLFQDGDRFKIGELPVRVMLSPGHTLGSITYVVGDDAAFVHDTFMMPDVGTSRCDFPGGTAGELYDSLQAILALPDRTRLFVGHDYGTEYRTEPAWEATVAEQSRHNQHIGGGRSREAYVKQREARDATLPLPDRMLHVLQMNLRAGRVPAPEDDGNSYLKIPMNRF</sequence>
<dbReference type="Pfam" id="PF00753">
    <property type="entry name" value="Lactamase_B"/>
    <property type="match status" value="1"/>
</dbReference>
<dbReference type="InterPro" id="IPR044528">
    <property type="entry name" value="POD-like_MBL-fold"/>
</dbReference>
<dbReference type="SMART" id="SM00849">
    <property type="entry name" value="Lactamase_B"/>
    <property type="match status" value="1"/>
</dbReference>
<dbReference type="CDD" id="cd07724">
    <property type="entry name" value="POD-like_MBL-fold"/>
    <property type="match status" value="1"/>
</dbReference>
<evidence type="ECO:0000259" key="2">
    <source>
        <dbReference type="SMART" id="SM00849"/>
    </source>
</evidence>
<evidence type="ECO:0000313" key="4">
    <source>
        <dbReference type="Proteomes" id="UP001165396"/>
    </source>
</evidence>
<dbReference type="SUPFAM" id="SSF56281">
    <property type="entry name" value="Metallo-hydrolase/oxidoreductase"/>
    <property type="match status" value="1"/>
</dbReference>
<dbReference type="Proteomes" id="UP001165396">
    <property type="component" value="Unassembled WGS sequence"/>
</dbReference>
<evidence type="ECO:0000313" key="3">
    <source>
        <dbReference type="EMBL" id="MCR8828029.1"/>
    </source>
</evidence>
<dbReference type="EMBL" id="JANKJG010000014">
    <property type="protein sequence ID" value="MCR8828029.1"/>
    <property type="molecule type" value="Genomic_DNA"/>
</dbReference>
<proteinExistence type="predicted"/>
<dbReference type="InterPro" id="IPR001279">
    <property type="entry name" value="Metallo-B-lactamas"/>
</dbReference>
<dbReference type="InterPro" id="IPR036866">
    <property type="entry name" value="RibonucZ/Hydroxyglut_hydro"/>
</dbReference>
<comment type="caution">
    <text evidence="3">The sequence shown here is derived from an EMBL/GenBank/DDBJ whole genome shotgun (WGS) entry which is preliminary data.</text>
</comment>
<feature type="domain" description="Metallo-beta-lactamase" evidence="2">
    <location>
        <begin position="26"/>
        <end position="216"/>
    </location>
</feature>
<gene>
    <name evidence="3" type="ORF">NTA49_15925</name>
</gene>
<dbReference type="PANTHER" id="PTHR43084:SF1">
    <property type="entry name" value="PERSULFIDE DIOXYGENASE ETHE1, MITOCHONDRIAL"/>
    <property type="match status" value="1"/>
</dbReference>
<protein>
    <submittedName>
        <fullName evidence="3">MBL fold metallo-hydrolase</fullName>
    </submittedName>
</protein>
<keyword evidence="4" id="KW-1185">Reference proteome</keyword>
<dbReference type="InterPro" id="IPR051682">
    <property type="entry name" value="Mito_Persulfide_Diox"/>
</dbReference>
<name>A0ABT1Z4H1_9RHOB</name>
<evidence type="ECO:0000256" key="1">
    <source>
        <dbReference type="ARBA" id="ARBA00022723"/>
    </source>
</evidence>
<dbReference type="RefSeq" id="WP_258295797.1">
    <property type="nucleotide sequence ID" value="NZ_JANKJG010000014.1"/>
</dbReference>
<accession>A0ABT1Z4H1</accession>